<dbReference type="EMBL" id="BJYV01000014">
    <property type="protein sequence ID" value="GEO22311.1"/>
    <property type="molecule type" value="Genomic_DNA"/>
</dbReference>
<comment type="caution">
    <text evidence="11">The sequence shown here is derived from an EMBL/GenBank/DDBJ whole genome shotgun (WGS) entry which is preliminary data.</text>
</comment>
<dbReference type="InterPro" id="IPR050724">
    <property type="entry name" value="Glu_Leu_Phe_Val_DH"/>
</dbReference>
<dbReference type="GO" id="GO:0005829">
    <property type="term" value="C:cytosol"/>
    <property type="evidence" value="ECO:0007669"/>
    <property type="project" value="TreeGrafter"/>
</dbReference>
<dbReference type="InterPro" id="IPR046346">
    <property type="entry name" value="Aminoacid_DH-like_N_sf"/>
</dbReference>
<dbReference type="GO" id="GO:0006537">
    <property type="term" value="P:glutamate biosynthetic process"/>
    <property type="evidence" value="ECO:0007669"/>
    <property type="project" value="TreeGrafter"/>
</dbReference>
<dbReference type="InterPro" id="IPR036291">
    <property type="entry name" value="NAD(P)-bd_dom_sf"/>
</dbReference>
<dbReference type="InterPro" id="IPR006096">
    <property type="entry name" value="Glu/Leu/Phe/Val/Trp_DH_C"/>
</dbReference>
<accession>A0A512CDM6</accession>
<dbReference type="RefSeq" id="WP_020890442.1">
    <property type="nucleotide sequence ID" value="NZ_BJYV01000014.1"/>
</dbReference>
<feature type="binding site" evidence="7">
    <location>
        <position position="113"/>
    </location>
    <ligand>
        <name>substrate</name>
    </ligand>
</feature>
<keyword evidence="12" id="KW-1185">Reference proteome</keyword>
<evidence type="ECO:0000256" key="8">
    <source>
        <dbReference type="PIRSR" id="PIRSR000185-3"/>
    </source>
</evidence>
<feature type="binding site" evidence="7">
    <location>
        <position position="110"/>
    </location>
    <ligand>
        <name>substrate</name>
    </ligand>
</feature>
<protein>
    <recommendedName>
        <fullName evidence="5">Glutamate dehydrogenase</fullName>
    </recommendedName>
</protein>
<dbReference type="NCBIfam" id="NF006929">
    <property type="entry name" value="PRK09414.1"/>
    <property type="match status" value="1"/>
</dbReference>
<dbReference type="InterPro" id="IPR006097">
    <property type="entry name" value="Glu/Leu/Phe/Val/Trp_DH_dimer"/>
</dbReference>
<name>A0A512CDM6_9BACT</name>
<dbReference type="Proteomes" id="UP000321301">
    <property type="component" value="Unassembled WGS sequence"/>
</dbReference>
<evidence type="ECO:0000256" key="3">
    <source>
        <dbReference type="ARBA" id="ARBA00023002"/>
    </source>
</evidence>
<dbReference type="Gene3D" id="3.40.50.10860">
    <property type="entry name" value="Leucine Dehydrogenase, chain A, domain 1"/>
    <property type="match status" value="1"/>
</dbReference>
<keyword evidence="4 7" id="KW-0520">NAD</keyword>
<proteinExistence type="inferred from homology"/>
<evidence type="ECO:0000256" key="7">
    <source>
        <dbReference type="PIRSR" id="PIRSR000185-2"/>
    </source>
</evidence>
<dbReference type="Pfam" id="PF00208">
    <property type="entry name" value="ELFV_dehydrog"/>
    <property type="match status" value="1"/>
</dbReference>
<feature type="binding site" evidence="7">
    <location>
        <position position="164"/>
    </location>
    <ligand>
        <name>substrate</name>
    </ligand>
</feature>
<gene>
    <name evidence="11" type="primary">gdhA</name>
    <name evidence="11" type="ORF">CQA01_28450</name>
</gene>
<organism evidence="11 12">
    <name type="scientific">Cyclobacterium qasimii</name>
    <dbReference type="NCBI Taxonomy" id="1350429"/>
    <lineage>
        <taxon>Bacteria</taxon>
        <taxon>Pseudomonadati</taxon>
        <taxon>Bacteroidota</taxon>
        <taxon>Cytophagia</taxon>
        <taxon>Cytophagales</taxon>
        <taxon>Cyclobacteriaceae</taxon>
        <taxon>Cyclobacterium</taxon>
    </lineage>
</organism>
<evidence type="ECO:0000313" key="12">
    <source>
        <dbReference type="Proteomes" id="UP000321301"/>
    </source>
</evidence>
<dbReference type="InterPro" id="IPR006095">
    <property type="entry name" value="Glu/Leu/Phe/Val/Trp_DH"/>
</dbReference>
<evidence type="ECO:0000256" key="5">
    <source>
        <dbReference type="PIRNR" id="PIRNR000185"/>
    </source>
</evidence>
<dbReference type="InterPro" id="IPR014362">
    <property type="entry name" value="Glu_DH"/>
</dbReference>
<keyword evidence="7" id="KW-0547">Nucleotide-binding</keyword>
<dbReference type="SUPFAM" id="SSF53223">
    <property type="entry name" value="Aminoacid dehydrogenase-like, N-terminal domain"/>
    <property type="match status" value="1"/>
</dbReference>
<keyword evidence="3 5" id="KW-0560">Oxidoreductase</keyword>
<feature type="binding site" evidence="7">
    <location>
        <position position="208"/>
    </location>
    <ligand>
        <name>NAD(+)</name>
        <dbReference type="ChEBI" id="CHEBI:57540"/>
    </ligand>
</feature>
<evidence type="ECO:0000313" key="11">
    <source>
        <dbReference type="EMBL" id="GEO22311.1"/>
    </source>
</evidence>
<feature type="binding site" evidence="7">
    <location>
        <position position="239"/>
    </location>
    <ligand>
        <name>NAD(+)</name>
        <dbReference type="ChEBI" id="CHEBI:57540"/>
    </ligand>
</feature>
<comment type="similarity">
    <text evidence="1 5 9">Belongs to the Glu/Leu/Phe/Val dehydrogenases family.</text>
</comment>
<sequence>MSTLNNILKSVIDKNPNEAEFHQAVEEVFESILPVLKANNLYVDEKLFERICEPERIISFRVCWTDDQGKVQINKGYRIQMNSALGPYKGGLRFHPSVNQSILKFLAFEQVFKNALTGLMLGAGKGGADFNPKGKSDGEVMRFCQSWMMEAYRHIGHFTDVPAGDIGVGEREIGYLFGTYKKIQNEFQGVLTGKGKDWGGSFLRPEATGYGLVHFAHFMLTEIDENLNDKVCLVSGAGNVSQFAIEKLLHEGAKVVAFSDSTGFIHDPEGMTEEKLDYLKTVKNGQRKSISAFADKYDSAKFTAVGDKNLWSIPADCAFPCATQNELDESDAKLLKQNGLILLAEGANMPCTPKAINYLQKTNVLYGPGKASNAGGVAVSGLEMTQNRMGRYWTKSDLEKQLRTIMKDIHEKCLETIIKHDLQKQDYLNAANIGAFEKIARAMHAQGTV</sequence>
<evidence type="ECO:0000256" key="6">
    <source>
        <dbReference type="PIRSR" id="PIRSR000185-1"/>
    </source>
</evidence>
<dbReference type="Gene3D" id="1.10.285.10">
    <property type="entry name" value="Glutamate Dehydrogenase, chain A, domain 3"/>
    <property type="match status" value="2"/>
</dbReference>
<dbReference type="GO" id="GO:0004354">
    <property type="term" value="F:glutamate dehydrogenase (NADP+) activity"/>
    <property type="evidence" value="ECO:0007669"/>
    <property type="project" value="TreeGrafter"/>
</dbReference>
<dbReference type="PANTHER" id="PTHR43571:SF1">
    <property type="entry name" value="NADP-SPECIFIC GLUTAMATE DEHYDROGENASE 1-RELATED"/>
    <property type="match status" value="1"/>
</dbReference>
<dbReference type="FunFam" id="3.40.50.10860:FF:000002">
    <property type="entry name" value="Glutamate dehydrogenase"/>
    <property type="match status" value="1"/>
</dbReference>
<dbReference type="Gene3D" id="3.40.50.720">
    <property type="entry name" value="NAD(P)-binding Rossmann-like Domain"/>
    <property type="match status" value="1"/>
</dbReference>
<evidence type="ECO:0000256" key="1">
    <source>
        <dbReference type="ARBA" id="ARBA00006382"/>
    </source>
</evidence>
<feature type="domain" description="Glutamate/phenylalanine/leucine/valine/L-tryptophan dehydrogenase C-terminal" evidence="10">
    <location>
        <begin position="201"/>
        <end position="447"/>
    </location>
</feature>
<dbReference type="SUPFAM" id="SSF51735">
    <property type="entry name" value="NAD(P)-binding Rossmann-fold domains"/>
    <property type="match status" value="1"/>
</dbReference>
<feature type="binding site" evidence="7">
    <location>
        <position position="89"/>
    </location>
    <ligand>
        <name>substrate</name>
    </ligand>
</feature>
<evidence type="ECO:0000256" key="9">
    <source>
        <dbReference type="RuleBase" id="RU004417"/>
    </source>
</evidence>
<evidence type="ECO:0000256" key="4">
    <source>
        <dbReference type="ARBA" id="ARBA00023027"/>
    </source>
</evidence>
<comment type="subunit">
    <text evidence="2">Homohexamer.</text>
</comment>
<dbReference type="GO" id="GO:0000166">
    <property type="term" value="F:nucleotide binding"/>
    <property type="evidence" value="ECO:0007669"/>
    <property type="project" value="UniProtKB-KW"/>
</dbReference>
<reference evidence="11 12" key="1">
    <citation type="submission" date="2019-07" db="EMBL/GenBank/DDBJ databases">
        <title>Whole genome shotgun sequence of Cyclobacterium qasimii NBRC 106168.</title>
        <authorList>
            <person name="Hosoyama A."/>
            <person name="Uohara A."/>
            <person name="Ohji S."/>
            <person name="Ichikawa N."/>
        </authorList>
    </citation>
    <scope>NUCLEOTIDE SEQUENCE [LARGE SCALE GENOMIC DNA]</scope>
    <source>
        <strain evidence="11 12">NBRC 106168</strain>
    </source>
</reference>
<evidence type="ECO:0000259" key="10">
    <source>
        <dbReference type="SMART" id="SM00839"/>
    </source>
</evidence>
<dbReference type="PANTHER" id="PTHR43571">
    <property type="entry name" value="NADP-SPECIFIC GLUTAMATE DEHYDROGENASE 1-RELATED"/>
    <property type="match status" value="1"/>
</dbReference>
<feature type="active site" description="Proton donor" evidence="6">
    <location>
        <position position="125"/>
    </location>
</feature>
<dbReference type="PRINTS" id="PR00082">
    <property type="entry name" value="GLFDHDRGNASE"/>
</dbReference>
<dbReference type="SMART" id="SM00839">
    <property type="entry name" value="ELFV_dehydrog"/>
    <property type="match status" value="1"/>
</dbReference>
<feature type="site" description="Important for catalysis" evidence="8">
    <location>
        <position position="165"/>
    </location>
</feature>
<dbReference type="FunFam" id="3.40.50.720:FF:000030">
    <property type="entry name" value="Glutamate dehydrogenase"/>
    <property type="match status" value="1"/>
</dbReference>
<dbReference type="AlphaFoldDB" id="A0A512CDM6"/>
<dbReference type="PIRSF" id="PIRSF000185">
    <property type="entry name" value="Glu_DH"/>
    <property type="match status" value="1"/>
</dbReference>
<evidence type="ECO:0000256" key="2">
    <source>
        <dbReference type="ARBA" id="ARBA00011643"/>
    </source>
</evidence>
<dbReference type="Pfam" id="PF02812">
    <property type="entry name" value="ELFV_dehydrog_N"/>
    <property type="match status" value="1"/>
</dbReference>
<feature type="binding site" evidence="7">
    <location>
        <position position="380"/>
    </location>
    <ligand>
        <name>substrate</name>
    </ligand>
</feature>